<accession>A0A437J9U8</accession>
<name>A0A437J9U8_9SPHN</name>
<dbReference type="OrthoDB" id="9859646at2"/>
<evidence type="ECO:0000313" key="1">
    <source>
        <dbReference type="EMBL" id="RVT42150.1"/>
    </source>
</evidence>
<dbReference type="AlphaFoldDB" id="A0A437J9U8"/>
<organism evidence="1 2">
    <name type="scientific">Sphingobium algorifonticola</name>
    <dbReference type="NCBI Taxonomy" id="2008318"/>
    <lineage>
        <taxon>Bacteria</taxon>
        <taxon>Pseudomonadati</taxon>
        <taxon>Pseudomonadota</taxon>
        <taxon>Alphaproteobacteria</taxon>
        <taxon>Sphingomonadales</taxon>
        <taxon>Sphingomonadaceae</taxon>
        <taxon>Sphingobium</taxon>
    </lineage>
</organism>
<dbReference type="Proteomes" id="UP000282977">
    <property type="component" value="Unassembled WGS sequence"/>
</dbReference>
<dbReference type="EMBL" id="RZUL01000002">
    <property type="protein sequence ID" value="RVT42150.1"/>
    <property type="molecule type" value="Genomic_DNA"/>
</dbReference>
<protein>
    <submittedName>
        <fullName evidence="1">Uncharacterized protein</fullName>
    </submittedName>
</protein>
<keyword evidence="2" id="KW-1185">Reference proteome</keyword>
<comment type="caution">
    <text evidence="1">The sequence shown here is derived from an EMBL/GenBank/DDBJ whole genome shotgun (WGS) entry which is preliminary data.</text>
</comment>
<reference evidence="1 2" key="1">
    <citation type="submission" date="2019-01" db="EMBL/GenBank/DDBJ databases">
        <authorList>
            <person name="Chen W.-M."/>
        </authorList>
    </citation>
    <scope>NUCLEOTIDE SEQUENCE [LARGE SCALE GENOMIC DNA]</scope>
    <source>
        <strain evidence="1 2">TLA-22</strain>
    </source>
</reference>
<evidence type="ECO:0000313" key="2">
    <source>
        <dbReference type="Proteomes" id="UP000282977"/>
    </source>
</evidence>
<dbReference type="RefSeq" id="WP_127690331.1">
    <property type="nucleotide sequence ID" value="NZ_RZUL01000002.1"/>
</dbReference>
<proteinExistence type="predicted"/>
<sequence>MSIAWDTTVRFFPGNREPGFRCTFRGCVALFAGMSPEERFAAYARFEQPVLIDGRHFGTEIGARDLETLARLLERGLH</sequence>
<gene>
    <name evidence="1" type="ORF">ENE74_08010</name>
</gene>